<feature type="domain" description="Transposase IS4-like" evidence="1">
    <location>
        <begin position="129"/>
        <end position="355"/>
    </location>
</feature>
<dbReference type="InterPro" id="IPR024473">
    <property type="entry name" value="Transposases_IS4_N"/>
</dbReference>
<dbReference type="InterPro" id="IPR012337">
    <property type="entry name" value="RNaseH-like_sf"/>
</dbReference>
<gene>
    <name evidence="3" type="ORF">K227x_33240</name>
</gene>
<dbReference type="AlphaFoldDB" id="A0A517NCU5"/>
<dbReference type="SUPFAM" id="SSF53098">
    <property type="entry name" value="Ribonuclease H-like"/>
    <property type="match status" value="1"/>
</dbReference>
<evidence type="ECO:0000259" key="2">
    <source>
        <dbReference type="Pfam" id="PF13006"/>
    </source>
</evidence>
<proteinExistence type="predicted"/>
<evidence type="ECO:0000259" key="1">
    <source>
        <dbReference type="Pfam" id="PF01609"/>
    </source>
</evidence>
<name>A0A517NCU5_9BACT</name>
<dbReference type="Proteomes" id="UP000318538">
    <property type="component" value="Chromosome"/>
</dbReference>
<dbReference type="Pfam" id="PF13006">
    <property type="entry name" value="Nterm_IS4"/>
    <property type="match status" value="1"/>
</dbReference>
<dbReference type="Pfam" id="PF01609">
    <property type="entry name" value="DDE_Tnp_1"/>
    <property type="match status" value="1"/>
</dbReference>
<keyword evidence="4" id="KW-1185">Reference proteome</keyword>
<sequence>MKELGDFCGSEQAKFTSQPVSERIRCLKKIISKRKVNAIIGKGNPGRRKCSKCPAPMMVWFTIALGIFGDDSYRQVFKSLHRFAKNATPTRSALTLARTKLGIPVLAEVYRSVVKCLCDETTRGAFYHGLRLVAVDGFVLDLPDSEANCRAFGKPKNGSSLGAFPQVRIVALCEVGSHVFFEFLAKPIRYGEVTLAKHVYRSLPADSLLTFDIGFFATKLVKIVLERKSHFLGRSKVSRILKPIETLRDGSYLAKIYDTDYERIHDRNGTTIRVIEYTLDDPQRVGHNEVHRLVTSMLDPLEHPATVLIELYHERWEEEIAIDEIKIRARTAATLRSQSPAGVIQEVYGLLTAHFVVRKTMFEAASQATGAPRRISFTGALKILRVRLPEAPRIDRGIKQWRENLIAEISEEVLPERRNRINPRVIKKTQSKWPKAQPEHRKRPKLEKKFPDAVKLLI</sequence>
<dbReference type="InterPro" id="IPR002559">
    <property type="entry name" value="Transposase_11"/>
</dbReference>
<dbReference type="GO" id="GO:0006313">
    <property type="term" value="P:DNA transposition"/>
    <property type="evidence" value="ECO:0007669"/>
    <property type="project" value="InterPro"/>
</dbReference>
<dbReference type="GO" id="GO:0003677">
    <property type="term" value="F:DNA binding"/>
    <property type="evidence" value="ECO:0007669"/>
    <property type="project" value="InterPro"/>
</dbReference>
<feature type="domain" description="Transposase IS4 N-terminal" evidence="2">
    <location>
        <begin position="23"/>
        <end position="110"/>
    </location>
</feature>
<dbReference type="PANTHER" id="PTHR37529:SF1">
    <property type="entry name" value="TRANSPOSASE INSG FOR INSERTION SEQUENCE ELEMENT IS4-RELATED"/>
    <property type="match status" value="1"/>
</dbReference>
<dbReference type="GO" id="GO:0004803">
    <property type="term" value="F:transposase activity"/>
    <property type="evidence" value="ECO:0007669"/>
    <property type="project" value="InterPro"/>
</dbReference>
<dbReference type="RefSeq" id="WP_145170772.1">
    <property type="nucleotide sequence ID" value="NZ_CP036525.1"/>
</dbReference>
<dbReference type="KEGG" id="rlc:K227x_33240"/>
<evidence type="ECO:0000313" key="3">
    <source>
        <dbReference type="EMBL" id="QDT04926.1"/>
    </source>
</evidence>
<evidence type="ECO:0008006" key="5">
    <source>
        <dbReference type="Google" id="ProtNLM"/>
    </source>
</evidence>
<dbReference type="EMBL" id="CP036525">
    <property type="protein sequence ID" value="QDT04926.1"/>
    <property type="molecule type" value="Genomic_DNA"/>
</dbReference>
<dbReference type="PANTHER" id="PTHR37529">
    <property type="entry name" value="TRANSPOSASE INSG FOR INSERTION SEQUENCE ELEMENT IS4-RELATED"/>
    <property type="match status" value="1"/>
</dbReference>
<organism evidence="3 4">
    <name type="scientific">Rubripirellula lacrimiformis</name>
    <dbReference type="NCBI Taxonomy" id="1930273"/>
    <lineage>
        <taxon>Bacteria</taxon>
        <taxon>Pseudomonadati</taxon>
        <taxon>Planctomycetota</taxon>
        <taxon>Planctomycetia</taxon>
        <taxon>Pirellulales</taxon>
        <taxon>Pirellulaceae</taxon>
        <taxon>Rubripirellula</taxon>
    </lineage>
</organism>
<protein>
    <recommendedName>
        <fullName evidence="5">Transposase DDE domain protein</fullName>
    </recommendedName>
</protein>
<dbReference type="OrthoDB" id="241603at2"/>
<evidence type="ECO:0000313" key="4">
    <source>
        <dbReference type="Proteomes" id="UP000318538"/>
    </source>
</evidence>
<reference evidence="3 4" key="1">
    <citation type="submission" date="2019-02" db="EMBL/GenBank/DDBJ databases">
        <title>Deep-cultivation of Planctomycetes and their phenomic and genomic characterization uncovers novel biology.</title>
        <authorList>
            <person name="Wiegand S."/>
            <person name="Jogler M."/>
            <person name="Boedeker C."/>
            <person name="Pinto D."/>
            <person name="Vollmers J."/>
            <person name="Rivas-Marin E."/>
            <person name="Kohn T."/>
            <person name="Peeters S.H."/>
            <person name="Heuer A."/>
            <person name="Rast P."/>
            <person name="Oberbeckmann S."/>
            <person name="Bunk B."/>
            <person name="Jeske O."/>
            <person name="Meyerdierks A."/>
            <person name="Storesund J.E."/>
            <person name="Kallscheuer N."/>
            <person name="Luecker S."/>
            <person name="Lage O.M."/>
            <person name="Pohl T."/>
            <person name="Merkel B.J."/>
            <person name="Hornburger P."/>
            <person name="Mueller R.-W."/>
            <person name="Bruemmer F."/>
            <person name="Labrenz M."/>
            <person name="Spormann A.M."/>
            <person name="Op den Camp H."/>
            <person name="Overmann J."/>
            <person name="Amann R."/>
            <person name="Jetten M.S.M."/>
            <person name="Mascher T."/>
            <person name="Medema M.H."/>
            <person name="Devos D.P."/>
            <person name="Kaster A.-K."/>
            <person name="Ovreas L."/>
            <person name="Rohde M."/>
            <person name="Galperin M.Y."/>
            <person name="Jogler C."/>
        </authorList>
    </citation>
    <scope>NUCLEOTIDE SEQUENCE [LARGE SCALE GENOMIC DNA]</scope>
    <source>
        <strain evidence="3 4">K22_7</strain>
    </source>
</reference>
<accession>A0A517NCU5</accession>
<dbReference type="InterPro" id="IPR047952">
    <property type="entry name" value="Transpos_IS4"/>
</dbReference>
<dbReference type="NCBIfam" id="NF033592">
    <property type="entry name" value="transpos_IS4_1"/>
    <property type="match status" value="1"/>
</dbReference>